<organism evidence="6 7">
    <name type="scientific">Geochorda subterranea</name>
    <dbReference type="NCBI Taxonomy" id="3109564"/>
    <lineage>
        <taxon>Bacteria</taxon>
        <taxon>Bacillati</taxon>
        <taxon>Bacillota</taxon>
        <taxon>Limnochordia</taxon>
        <taxon>Limnochordales</taxon>
        <taxon>Geochordaceae</taxon>
        <taxon>Geochorda</taxon>
    </lineage>
</organism>
<dbReference type="InterPro" id="IPR050534">
    <property type="entry name" value="Coronavir_polyprotein_1ab"/>
</dbReference>
<dbReference type="PANTHER" id="PTHR43788:SF8">
    <property type="entry name" value="DNA-BINDING PROTEIN SMUBP-2"/>
    <property type="match status" value="1"/>
</dbReference>
<dbReference type="Gene3D" id="3.40.50.300">
    <property type="entry name" value="P-loop containing nucleotide triphosphate hydrolases"/>
    <property type="match status" value="1"/>
</dbReference>
<keyword evidence="3" id="KW-0347">Helicase</keyword>
<dbReference type="InterPro" id="IPR025202">
    <property type="entry name" value="PLD-like_dom"/>
</dbReference>
<feature type="domain" description="PLD phosphodiesterase" evidence="5">
    <location>
        <begin position="338"/>
        <end position="365"/>
    </location>
</feature>
<name>A0ABZ1BLZ4_9FIRM</name>
<keyword evidence="7" id="KW-1185">Reference proteome</keyword>
<keyword evidence="2" id="KW-0378">Hydrolase</keyword>
<dbReference type="CDD" id="cd18808">
    <property type="entry name" value="SF1_C_Upf1"/>
    <property type="match status" value="1"/>
</dbReference>
<reference evidence="7" key="1">
    <citation type="submission" date="2023-12" db="EMBL/GenBank/DDBJ databases">
        <title>Novel isolates from deep terrestrial aquifers shed light on the physiology and ecology of the class Limnochordia.</title>
        <authorList>
            <person name="Karnachuk O.V."/>
            <person name="Lukina A.P."/>
            <person name="Avakyan M.R."/>
            <person name="Kadnikov V."/>
            <person name="Begmatov S."/>
            <person name="Beletsky A.V."/>
            <person name="Mardanov A.V."/>
            <person name="Ravin N.V."/>
        </authorList>
    </citation>
    <scope>NUCLEOTIDE SEQUENCE [LARGE SCALE GENOMIC DNA]</scope>
    <source>
        <strain evidence="7">LN</strain>
    </source>
</reference>
<dbReference type="Pfam" id="PF01396">
    <property type="entry name" value="Zn_ribbon_Top1"/>
    <property type="match status" value="2"/>
</dbReference>
<dbReference type="SUPFAM" id="SSF57783">
    <property type="entry name" value="Zinc beta-ribbon"/>
    <property type="match status" value="1"/>
</dbReference>
<evidence type="ECO:0000313" key="7">
    <source>
        <dbReference type="Proteomes" id="UP001333102"/>
    </source>
</evidence>
<evidence type="ECO:0000256" key="3">
    <source>
        <dbReference type="ARBA" id="ARBA00022806"/>
    </source>
</evidence>
<evidence type="ECO:0000256" key="1">
    <source>
        <dbReference type="ARBA" id="ARBA00022741"/>
    </source>
</evidence>
<protein>
    <submittedName>
        <fullName evidence="6">AAA domain-containing protein</fullName>
    </submittedName>
</protein>
<dbReference type="InterPro" id="IPR013498">
    <property type="entry name" value="Topo_IA_Znf"/>
</dbReference>
<proteinExistence type="predicted"/>
<evidence type="ECO:0000256" key="2">
    <source>
        <dbReference type="ARBA" id="ARBA00022801"/>
    </source>
</evidence>
<dbReference type="Gene3D" id="3.30.870.10">
    <property type="entry name" value="Endonuclease Chain A"/>
    <property type="match status" value="1"/>
</dbReference>
<dbReference type="PROSITE" id="PS50035">
    <property type="entry name" value="PLD"/>
    <property type="match status" value="1"/>
</dbReference>
<accession>A0ABZ1BLZ4</accession>
<sequence>MNRDDPTLAGLCRQYRMHPLIGDLVNALVYERDGNRLQHEVDARSDDVKRGLDALPESGHPLVLCDTSDANPWCARPVGSRSRYNLYSAVVAVRLAALAAQSHPAITVGLVAPYRAQVRLLQALAERHGLALDRVRVATVHSFQGDQQDVIVLDLVDGPPHPIGRLLKGRYVSPATRLLNVACSRARGKLIVVAHTAHFRRLTPGHSLTELLGYLGRHGRWLDARGILGGHDDPDVLALAGVVNRAGTPLPAGLELVLYDESSFYPAFRRDLTAARGYVVLYSPYIHPNRLADMAPHLRAAVERGVQVSVVSRPAGGEEADGASLRQELARVGVRVIPRSGLHEKLAVIDGEVAWFASLNILSHSRSTEWMMRFADPGVVGRLAEVTGATALVEHSERQEALQARRQRLKAALQARGSPPPCPTCGRPTRLVFGRYGPFFGCTSPRCKGTVNLPRPVVQAAVDALELECPTCGSRRLRARWGKNGAFLSCSRYPACKHTEPL</sequence>
<dbReference type="EMBL" id="CP141614">
    <property type="protein sequence ID" value="WRP13759.1"/>
    <property type="molecule type" value="Genomic_DNA"/>
</dbReference>
<dbReference type="SUPFAM" id="SSF56024">
    <property type="entry name" value="Phospholipase D/nuclease"/>
    <property type="match status" value="1"/>
</dbReference>
<dbReference type="PANTHER" id="PTHR43788">
    <property type="entry name" value="DNA2/NAM7 HELICASE FAMILY MEMBER"/>
    <property type="match status" value="1"/>
</dbReference>
<dbReference type="RefSeq" id="WP_324668004.1">
    <property type="nucleotide sequence ID" value="NZ_CP141614.1"/>
</dbReference>
<dbReference type="InterPro" id="IPR041679">
    <property type="entry name" value="DNA2/NAM7-like_C"/>
</dbReference>
<dbReference type="SUPFAM" id="SSF52540">
    <property type="entry name" value="P-loop containing nucleoside triphosphate hydrolases"/>
    <property type="match status" value="1"/>
</dbReference>
<dbReference type="InterPro" id="IPR047187">
    <property type="entry name" value="SF1_C_Upf1"/>
</dbReference>
<keyword evidence="4" id="KW-0067">ATP-binding</keyword>
<keyword evidence="1" id="KW-0547">Nucleotide-binding</keyword>
<dbReference type="Pfam" id="PF13091">
    <property type="entry name" value="PLDc_2"/>
    <property type="match status" value="1"/>
</dbReference>
<evidence type="ECO:0000259" key="5">
    <source>
        <dbReference type="PROSITE" id="PS50035"/>
    </source>
</evidence>
<gene>
    <name evidence="6" type="ORF">VLY81_09955</name>
</gene>
<dbReference type="Gene3D" id="3.30.65.10">
    <property type="entry name" value="Bacterial Topoisomerase I, domain 1"/>
    <property type="match status" value="2"/>
</dbReference>
<dbReference type="InterPro" id="IPR001736">
    <property type="entry name" value="PLipase_D/transphosphatidylase"/>
</dbReference>
<dbReference type="Pfam" id="PF13087">
    <property type="entry name" value="AAA_12"/>
    <property type="match status" value="1"/>
</dbReference>
<dbReference type="Proteomes" id="UP001333102">
    <property type="component" value="Chromosome"/>
</dbReference>
<evidence type="ECO:0000313" key="6">
    <source>
        <dbReference type="EMBL" id="WRP13759.1"/>
    </source>
</evidence>
<dbReference type="CDD" id="cd09126">
    <property type="entry name" value="PLDc_C_DEXD_like"/>
    <property type="match status" value="1"/>
</dbReference>
<dbReference type="InterPro" id="IPR027417">
    <property type="entry name" value="P-loop_NTPase"/>
</dbReference>
<evidence type="ECO:0000256" key="4">
    <source>
        <dbReference type="ARBA" id="ARBA00022840"/>
    </source>
</evidence>